<dbReference type="InterPro" id="IPR002933">
    <property type="entry name" value="Peptidase_M20"/>
</dbReference>
<evidence type="ECO:0000313" key="6">
    <source>
        <dbReference type="Proteomes" id="UP000032366"/>
    </source>
</evidence>
<dbReference type="GO" id="GO:0046872">
    <property type="term" value="F:metal ion binding"/>
    <property type="evidence" value="ECO:0007669"/>
    <property type="project" value="UniProtKB-KW"/>
</dbReference>
<dbReference type="SUPFAM" id="SSF53187">
    <property type="entry name" value="Zn-dependent exopeptidases"/>
    <property type="match status" value="1"/>
</dbReference>
<dbReference type="Gene3D" id="3.30.70.360">
    <property type="match status" value="1"/>
</dbReference>
<feature type="domain" description="Peptidase M20 dimerisation" evidence="3">
    <location>
        <begin position="179"/>
        <end position="272"/>
    </location>
</feature>
<keyword evidence="6" id="KW-1185">Reference proteome</keyword>
<protein>
    <submittedName>
        <fullName evidence="4 5">Hydrolase</fullName>
        <ecNumber evidence="5">3.-.-.-</ecNumber>
    </submittedName>
</protein>
<name>A0A0D6XMQ2_9STAP</name>
<accession>A0A0D6XMQ2</accession>
<dbReference type="AlphaFoldDB" id="A0A0D6XMQ2"/>
<keyword evidence="2" id="KW-0479">Metal-binding</keyword>
<dbReference type="InterPro" id="IPR017439">
    <property type="entry name" value="Amidohydrolase"/>
</dbReference>
<feature type="binding site" evidence="2">
    <location>
        <position position="156"/>
    </location>
    <ligand>
        <name>Mn(2+)</name>
        <dbReference type="ChEBI" id="CHEBI:29035"/>
        <label>2</label>
    </ligand>
</feature>
<keyword evidence="2" id="KW-0464">Manganese</keyword>
<organism evidence="5 7">
    <name type="scientific">Staphylococcus microti</name>
    <dbReference type="NCBI Taxonomy" id="569857"/>
    <lineage>
        <taxon>Bacteria</taxon>
        <taxon>Bacillati</taxon>
        <taxon>Bacillota</taxon>
        <taxon>Bacilli</taxon>
        <taxon>Bacillales</taxon>
        <taxon>Staphylococcaceae</taxon>
        <taxon>Staphylococcus</taxon>
    </lineage>
</organism>
<evidence type="ECO:0000313" key="4">
    <source>
        <dbReference type="EMBL" id="KIX89770.1"/>
    </source>
</evidence>
<gene>
    <name evidence="5" type="primary">yxeP_1</name>
    <name evidence="5" type="ORF">NCTC13832_01366</name>
    <name evidence="4" type="ORF">TP70_11460</name>
</gene>
<dbReference type="NCBIfam" id="TIGR01891">
    <property type="entry name" value="amidohydrolases"/>
    <property type="match status" value="1"/>
</dbReference>
<dbReference type="GO" id="GO:0016787">
    <property type="term" value="F:hydrolase activity"/>
    <property type="evidence" value="ECO:0007669"/>
    <property type="project" value="UniProtKB-KW"/>
</dbReference>
<dbReference type="InterPro" id="IPR036264">
    <property type="entry name" value="Bact_exopeptidase_dim_dom"/>
</dbReference>
<dbReference type="Proteomes" id="UP000254100">
    <property type="component" value="Unassembled WGS sequence"/>
</dbReference>
<dbReference type="PANTHER" id="PTHR11014">
    <property type="entry name" value="PEPTIDASE M20 FAMILY MEMBER"/>
    <property type="match status" value="1"/>
</dbReference>
<evidence type="ECO:0000313" key="7">
    <source>
        <dbReference type="Proteomes" id="UP000254100"/>
    </source>
</evidence>
<evidence type="ECO:0000259" key="3">
    <source>
        <dbReference type="Pfam" id="PF07687"/>
    </source>
</evidence>
<dbReference type="EC" id="3.-.-.-" evidence="5"/>
<feature type="binding site" evidence="2">
    <location>
        <position position="130"/>
    </location>
    <ligand>
        <name>Mn(2+)</name>
        <dbReference type="ChEBI" id="CHEBI:29035"/>
        <label>2</label>
    </ligand>
</feature>
<dbReference type="SUPFAM" id="SSF55031">
    <property type="entry name" value="Bacterial exopeptidase dimerisation domain"/>
    <property type="match status" value="1"/>
</dbReference>
<evidence type="ECO:0000313" key="5">
    <source>
        <dbReference type="EMBL" id="SUM57679.1"/>
    </source>
</evidence>
<feature type="binding site" evidence="2">
    <location>
        <position position="92"/>
    </location>
    <ligand>
        <name>Mn(2+)</name>
        <dbReference type="ChEBI" id="CHEBI:29035"/>
        <label>2</label>
    </ligand>
</feature>
<proteinExistence type="inferred from homology"/>
<sequence length="384" mass="43886">MSELEFVTQHRRYLHAHPELSLQEYATTDYIVQFLEAEGIAYERPLETGVIAYLEGHSNKTLAFRADIDALPIHEENDIDYRSKVDQVMHACGHDGHTTALMLHVKRCKALYDEGRLPHNVVFIFQPAEESGGGANLLIKTSRLDAYDIDAVYGVHIMPFVDEGSVVVRDEEITASATEYRFYLEGKSSHVANKEQGHSTGEAMQHLLIQLSQIQQYHLNGLQRNIVHIGRFNAGEAINTVPSKGYLEGTIRTYDLTDLQQVQQQMQKIAESITLLFNVQCEVKFEEGYPPTINTPSLKKYVVESLNYNQQTIVEPKTPYLFGEDFSFYHQIAPSYFVFVGTRNEAREFVHGLHTPQLNFDEKILIGIADYYERLLFNYDEVVE</sequence>
<keyword evidence="5" id="KW-0378">Hydrolase</keyword>
<comment type="cofactor">
    <cofactor evidence="2">
        <name>Mn(2+)</name>
        <dbReference type="ChEBI" id="CHEBI:29035"/>
    </cofactor>
    <text evidence="2">The Mn(2+) ion enhances activity.</text>
</comment>
<evidence type="ECO:0000256" key="1">
    <source>
        <dbReference type="ARBA" id="ARBA00006153"/>
    </source>
</evidence>
<dbReference type="RefSeq" id="WP_044361749.1">
    <property type="nucleotide sequence ID" value="NZ_JXWY01000175.1"/>
</dbReference>
<reference evidence="4 6" key="1">
    <citation type="submission" date="2015-01" db="EMBL/GenBank/DDBJ databases">
        <authorList>
            <person name="Guo J."/>
        </authorList>
    </citation>
    <scope>NUCLEOTIDE SEQUENCE [LARGE SCALE GENOMIC DNA]</scope>
    <source>
        <strain evidence="4 6">DSM 22147</strain>
    </source>
</reference>
<dbReference type="Proteomes" id="UP000032366">
    <property type="component" value="Unassembled WGS sequence"/>
</dbReference>
<reference evidence="5 7" key="2">
    <citation type="submission" date="2018-06" db="EMBL/GenBank/DDBJ databases">
        <authorList>
            <consortium name="Pathogen Informatics"/>
            <person name="Doyle S."/>
        </authorList>
    </citation>
    <scope>NUCLEOTIDE SEQUENCE [LARGE SCALE GENOMIC DNA]</scope>
    <source>
        <strain evidence="5 7">NCTC13832</strain>
    </source>
</reference>
<dbReference type="Gene3D" id="3.40.630.10">
    <property type="entry name" value="Zn peptidases"/>
    <property type="match status" value="1"/>
</dbReference>
<dbReference type="PANTHER" id="PTHR11014:SF63">
    <property type="entry name" value="METALLOPEPTIDASE, PUTATIVE (AFU_ORTHOLOGUE AFUA_6G09600)-RELATED"/>
    <property type="match status" value="1"/>
</dbReference>
<feature type="binding site" evidence="2">
    <location>
        <position position="94"/>
    </location>
    <ligand>
        <name>Mn(2+)</name>
        <dbReference type="ChEBI" id="CHEBI:29035"/>
        <label>2</label>
    </ligand>
</feature>
<feature type="binding site" evidence="2">
    <location>
        <position position="354"/>
    </location>
    <ligand>
        <name>Mn(2+)</name>
        <dbReference type="ChEBI" id="CHEBI:29035"/>
        <label>2</label>
    </ligand>
</feature>
<dbReference type="Pfam" id="PF01546">
    <property type="entry name" value="Peptidase_M20"/>
    <property type="match status" value="1"/>
</dbReference>
<comment type="similarity">
    <text evidence="1">Belongs to the peptidase M20 family.</text>
</comment>
<evidence type="ECO:0000256" key="2">
    <source>
        <dbReference type="PIRSR" id="PIRSR005962-1"/>
    </source>
</evidence>
<dbReference type="EMBL" id="JXWY01000175">
    <property type="protein sequence ID" value="KIX89770.1"/>
    <property type="molecule type" value="Genomic_DNA"/>
</dbReference>
<dbReference type="Pfam" id="PF07687">
    <property type="entry name" value="M20_dimer"/>
    <property type="match status" value="1"/>
</dbReference>
<dbReference type="OrthoDB" id="9776731at2"/>
<dbReference type="EMBL" id="UHDT01000001">
    <property type="protein sequence ID" value="SUM57679.1"/>
    <property type="molecule type" value="Genomic_DNA"/>
</dbReference>
<dbReference type="PIRSF" id="PIRSF005962">
    <property type="entry name" value="Pept_M20D_amidohydro"/>
    <property type="match status" value="1"/>
</dbReference>
<dbReference type="InterPro" id="IPR011650">
    <property type="entry name" value="Peptidase_M20_dimer"/>
</dbReference>
<dbReference type="STRING" id="569857.TP70_11460"/>